<feature type="domain" description="MHD" evidence="8">
    <location>
        <begin position="1168"/>
        <end position="1478"/>
    </location>
</feature>
<keyword evidence="5" id="KW-0175">Coiled coil</keyword>
<dbReference type="PANTHER" id="PTHR10529">
    <property type="entry name" value="AP COMPLEX SUBUNIT MU"/>
    <property type="match status" value="1"/>
</dbReference>
<dbReference type="InterPro" id="IPR050431">
    <property type="entry name" value="Adaptor_comp_med_subunit"/>
</dbReference>
<dbReference type="PROSITE" id="PS51072">
    <property type="entry name" value="MHD"/>
    <property type="match status" value="1"/>
</dbReference>
<keyword evidence="10" id="KW-1185">Reference proteome</keyword>
<feature type="compositionally biased region" description="Polar residues" evidence="6">
    <location>
        <begin position="971"/>
        <end position="988"/>
    </location>
</feature>
<feature type="domain" description="SHD" evidence="7">
    <location>
        <begin position="1010"/>
        <end position="1164"/>
    </location>
</feature>
<gene>
    <name evidence="9" type="ORF">DERP_006734</name>
</gene>
<keyword evidence="4" id="KW-0254">Endocytosis</keyword>
<dbReference type="Proteomes" id="UP000887458">
    <property type="component" value="Unassembled WGS sequence"/>
</dbReference>
<feature type="region of interest" description="Disordered" evidence="6">
    <location>
        <begin position="691"/>
        <end position="711"/>
    </location>
</feature>
<feature type="region of interest" description="Disordered" evidence="6">
    <location>
        <begin position="416"/>
        <end position="457"/>
    </location>
</feature>
<reference evidence="9 10" key="1">
    <citation type="journal article" date="2018" name="J. Allergy Clin. Immunol.">
        <title>High-quality assembly of Dermatophagoides pteronyssinus genome and transcriptome reveals a wide range of novel allergens.</title>
        <authorList>
            <person name="Liu X.Y."/>
            <person name="Yang K.Y."/>
            <person name="Wang M.Q."/>
            <person name="Kwok J.S."/>
            <person name="Zeng X."/>
            <person name="Yang Z."/>
            <person name="Xiao X.J."/>
            <person name="Lau C.P."/>
            <person name="Li Y."/>
            <person name="Huang Z.M."/>
            <person name="Ba J.G."/>
            <person name="Yim A.K."/>
            <person name="Ouyang C.Y."/>
            <person name="Ngai S.M."/>
            <person name="Chan T.F."/>
            <person name="Leung E.L."/>
            <person name="Liu L."/>
            <person name="Liu Z.G."/>
            <person name="Tsui S.K."/>
        </authorList>
    </citation>
    <scope>NUCLEOTIDE SEQUENCE [LARGE SCALE GENOMIC DNA]</scope>
    <source>
        <strain evidence="9">Derp</strain>
    </source>
</reference>
<dbReference type="EMBL" id="NJHN03000123">
    <property type="protein sequence ID" value="KAH9413049.1"/>
    <property type="molecule type" value="Genomic_DNA"/>
</dbReference>
<feature type="region of interest" description="Disordered" evidence="6">
    <location>
        <begin position="295"/>
        <end position="326"/>
    </location>
</feature>
<feature type="region of interest" description="Disordered" evidence="6">
    <location>
        <begin position="941"/>
        <end position="1003"/>
    </location>
</feature>
<dbReference type="SUPFAM" id="SSF49447">
    <property type="entry name" value="Second domain of Mu2 adaptin subunit (ap50) of ap2 adaptor"/>
    <property type="match status" value="1"/>
</dbReference>
<evidence type="ECO:0000313" key="10">
    <source>
        <dbReference type="Proteomes" id="UP000887458"/>
    </source>
</evidence>
<evidence type="ECO:0000256" key="4">
    <source>
        <dbReference type="ARBA" id="ARBA00022583"/>
    </source>
</evidence>
<feature type="compositionally biased region" description="Polar residues" evidence="6">
    <location>
        <begin position="299"/>
        <end position="310"/>
    </location>
</feature>
<dbReference type="InterPro" id="IPR028565">
    <property type="entry name" value="MHD"/>
</dbReference>
<dbReference type="Gene3D" id="2.60.40.1170">
    <property type="entry name" value="Mu homology domain, subdomain B"/>
    <property type="match status" value="3"/>
</dbReference>
<feature type="region of interest" description="Disordered" evidence="6">
    <location>
        <begin position="61"/>
        <end position="80"/>
    </location>
</feature>
<evidence type="ECO:0000259" key="8">
    <source>
        <dbReference type="PROSITE" id="PS51072"/>
    </source>
</evidence>
<dbReference type="Pfam" id="PF00928">
    <property type="entry name" value="Adap_comp_sub"/>
    <property type="match status" value="1"/>
</dbReference>
<evidence type="ECO:0000313" key="9">
    <source>
        <dbReference type="EMBL" id="KAH9413049.1"/>
    </source>
</evidence>
<comment type="similarity">
    <text evidence="2">Belongs to the Stoned B family.</text>
</comment>
<name>A0ABQ8IRY4_DERPT</name>
<evidence type="ECO:0000256" key="3">
    <source>
        <dbReference type="ARBA" id="ARBA00022490"/>
    </source>
</evidence>
<feature type="region of interest" description="Disordered" evidence="6">
    <location>
        <begin position="1"/>
        <end position="45"/>
    </location>
</feature>
<organism evidence="9 10">
    <name type="scientific">Dermatophagoides pteronyssinus</name>
    <name type="common">European house dust mite</name>
    <dbReference type="NCBI Taxonomy" id="6956"/>
    <lineage>
        <taxon>Eukaryota</taxon>
        <taxon>Metazoa</taxon>
        <taxon>Ecdysozoa</taxon>
        <taxon>Arthropoda</taxon>
        <taxon>Chelicerata</taxon>
        <taxon>Arachnida</taxon>
        <taxon>Acari</taxon>
        <taxon>Acariformes</taxon>
        <taxon>Sarcoptiformes</taxon>
        <taxon>Astigmata</taxon>
        <taxon>Psoroptidia</taxon>
        <taxon>Analgoidea</taxon>
        <taxon>Pyroglyphidae</taxon>
        <taxon>Dermatophagoidinae</taxon>
        <taxon>Dermatophagoides</taxon>
    </lineage>
</organism>
<sequence>MNYLKKKINKVVGNTKRKNDDDDDFDNYVPGIPPHPSTLASDNNDQSIKFDSTNTNFANFDSINITGEPFPLPESEQQSIPQLSLEELKAKEEEYRKEEREKLREKEESKKDCEEWKFFLSLTAKADAVTSKTQTVLEKLQTESAVKEISKFEDPTFSDQFDETAPKTSGAWAAFDETADYNPSDPIFKYPKTAEETAEQQSTDKVQPLIDEGTKKIARELIEDFGFTNLAPGIPLVDTGKESSLLDIEEPSIDPFDTSFIDVEAIRSGESILKPTLIKDIDVNEIDPFDTTDLEESYTPYSASGTQTPYSVGARTPKRRNSTNPFEILSPENENTTIFDNNDETSNTAQNFASAIADMSADFFQSINKTSTKFDEDVFTEDEQNKINSKVINDNEEPVNKTTTVKTITNFDTNNGTVFDPFQTINDDDPNFSSKRSSIEQNQQRESSSTNDDEKIPKIASSKAKELFHSSMNEIELLASANREVQSSLTNADDSPISPTDLLAAPLKIEPYSSDLSDLSDISPSNIVANDIRSAFDAYPGIDDKIEKDEEHGKFQPITSSEILLRRVSKTAGRHSQDDDEDDYDDDVIIKKTGEHYTDEHAIRSSSQFDPFTTVFVDSPITSYLEEGDNDDEIVPDSTTVEAATIEYKCKAINHAKIIGLDNIMDRSDSLDLNYVGQPNVNAQGIINDAFNDEQDKSESQIEKTDKEATERKLSVDIAEVAIENLQPNSLRELVDNNMDFQEQTADIEESIHESNDPFDTSGFDSKAFEAFESRFEATDNKEKIVRIDDDPFASPYKTAKSNADQDGSGGFDTFEPFVPKQPENTPYKVAKKPKKKKDSFEDSDSFDDDDDDEPEESFRIVIRAKNNDTQRSEANSNLALPLLPPPPKSPKRFAQKDAEQEEGEVCEEDLILTGYRSSSAMKPKKTAKSFIDEEFERFFASSENRQGSETADTATTEEPEWPTAFGEAASKQQRTATGTDSPASPQTPLYDEDTSQPLEDYPPPYLGEGWEMMLRHPAKKKLTANRYWKKIFVRYIPETCVLQLFNKKGDAQPFQELPLQASYSLSEISPQQYDQYGKIFTVKVQYIFYRERVGVRPGQIAKVMQGQIQSMGDFAKLGMPVEHSPQISELLKLGSLEYNDIKELITVVEESMFRMTVHRDRALTYRTEEIQCCVQDECYVEQNKIGIIEKQLARVRVFFLAFLNGMPVIEVGINDLRRQGKEVVGRHDILPVVTEEWIRVERQEFHSCVQDQYFETEQLIRLIPPDACQFEMMRFRIRPPKNRELPLQVSAYMNITPSKMELKCDVLVPGCISRKHGQIPCEDIAIRFHIPECWVYFFRVEKHFRYGAVHSTNRRSGKLKGLDRILGTATNPEPQLIEVTAGLAKYEHAYHSIVWRIPKLPKDGQGAYTQQLMLVRLPLSSFDRIPETFYDFVHVEFRMPSTTVSHTTLRSISVNCETPPEKFVRYVAKYDYKIGLNITYDESKPEPEYLQVTALNNGSVKNSGQDDEEHSSEEERPDEPEQDVDM</sequence>
<feature type="compositionally biased region" description="Basic and acidic residues" evidence="6">
    <location>
        <begin position="694"/>
        <end position="711"/>
    </location>
</feature>
<evidence type="ECO:0000256" key="1">
    <source>
        <dbReference type="ARBA" id="ARBA00004496"/>
    </source>
</evidence>
<feature type="coiled-coil region" evidence="5">
    <location>
        <begin position="85"/>
        <end position="112"/>
    </location>
</feature>
<accession>A0ABQ8IRY4</accession>
<reference evidence="9 10" key="2">
    <citation type="journal article" date="2022" name="Mol. Biol. Evol.">
        <title>Comparative Genomics Reveals Insights into the Divergent Evolution of Astigmatic Mites and Household Pest Adaptations.</title>
        <authorList>
            <person name="Xiong Q."/>
            <person name="Wan A.T."/>
            <person name="Liu X."/>
            <person name="Fung C.S."/>
            <person name="Xiao X."/>
            <person name="Malainual N."/>
            <person name="Hou J."/>
            <person name="Wang L."/>
            <person name="Wang M."/>
            <person name="Yang K.Y."/>
            <person name="Cui Y."/>
            <person name="Leung E.L."/>
            <person name="Nong W."/>
            <person name="Shin S.K."/>
            <person name="Au S.W."/>
            <person name="Jeong K.Y."/>
            <person name="Chew F.T."/>
            <person name="Hui J.H."/>
            <person name="Leung T.F."/>
            <person name="Tungtrongchitr A."/>
            <person name="Zhong N."/>
            <person name="Liu Z."/>
            <person name="Tsui S.K."/>
        </authorList>
    </citation>
    <scope>NUCLEOTIDE SEQUENCE [LARGE SCALE GENOMIC DNA]</scope>
    <source>
        <strain evidence="9">Derp</strain>
    </source>
</reference>
<proteinExistence type="inferred from homology"/>
<evidence type="ECO:0000259" key="7">
    <source>
        <dbReference type="PROSITE" id="PS51070"/>
    </source>
</evidence>
<dbReference type="PROSITE" id="PS51070">
    <property type="entry name" value="SHD"/>
    <property type="match status" value="1"/>
</dbReference>
<comment type="caution">
    <text evidence="9">The sequence shown here is derived from an EMBL/GenBank/DDBJ whole genome shotgun (WGS) entry which is preliminary data.</text>
</comment>
<feature type="compositionally biased region" description="Polar residues" evidence="6">
    <location>
        <begin position="431"/>
        <end position="450"/>
    </location>
</feature>
<comment type="subcellular location">
    <subcellularLocation>
        <location evidence="1">Cytoplasm</location>
    </subcellularLocation>
</comment>
<dbReference type="InterPro" id="IPR036168">
    <property type="entry name" value="AP2_Mu_C_sf"/>
</dbReference>
<feature type="region of interest" description="Disordered" evidence="6">
    <location>
        <begin position="1496"/>
        <end position="1527"/>
    </location>
</feature>
<dbReference type="InterPro" id="IPR012320">
    <property type="entry name" value="SHD_dom"/>
</dbReference>
<evidence type="ECO:0000256" key="2">
    <source>
        <dbReference type="ARBA" id="ARBA00005579"/>
    </source>
</evidence>
<keyword evidence="3" id="KW-0963">Cytoplasm</keyword>
<evidence type="ECO:0000256" key="5">
    <source>
        <dbReference type="SAM" id="Coils"/>
    </source>
</evidence>
<evidence type="ECO:0008006" key="11">
    <source>
        <dbReference type="Google" id="ProtNLM"/>
    </source>
</evidence>
<feature type="compositionally biased region" description="Acidic residues" evidence="6">
    <location>
        <begin position="842"/>
        <end position="856"/>
    </location>
</feature>
<feature type="region of interest" description="Disordered" evidence="6">
    <location>
        <begin position="793"/>
        <end position="906"/>
    </location>
</feature>
<feature type="compositionally biased region" description="Acidic residues" evidence="6">
    <location>
        <begin position="1506"/>
        <end position="1527"/>
    </location>
</feature>
<protein>
    <recommendedName>
        <fullName evidence="11">Protein stoned-B-like</fullName>
    </recommendedName>
</protein>
<evidence type="ECO:0000256" key="6">
    <source>
        <dbReference type="SAM" id="MobiDB-lite"/>
    </source>
</evidence>